<dbReference type="AlphaFoldDB" id="A0A0K9P0N3"/>
<comment type="caution">
    <text evidence="5">The sequence shown here is derived from an EMBL/GenBank/DDBJ whole genome shotgun (WGS) entry which is preliminary data.</text>
</comment>
<dbReference type="EMBL" id="LFYR01001347">
    <property type="protein sequence ID" value="KMZ62544.1"/>
    <property type="molecule type" value="Genomic_DNA"/>
</dbReference>
<dbReference type="GO" id="GO:0000981">
    <property type="term" value="F:DNA-binding transcription factor activity, RNA polymerase II-specific"/>
    <property type="evidence" value="ECO:0000318"/>
    <property type="project" value="GO_Central"/>
</dbReference>
<dbReference type="GO" id="GO:0005634">
    <property type="term" value="C:nucleus"/>
    <property type="evidence" value="ECO:0000318"/>
    <property type="project" value="GO_Central"/>
</dbReference>
<evidence type="ECO:0000256" key="1">
    <source>
        <dbReference type="ARBA" id="ARBA00004123"/>
    </source>
</evidence>
<keyword evidence="2" id="KW-0539">Nucleus</keyword>
<dbReference type="OrthoDB" id="6159439at2759"/>
<dbReference type="GO" id="GO:0005667">
    <property type="term" value="C:transcription regulator complex"/>
    <property type="evidence" value="ECO:0000318"/>
    <property type="project" value="GO_Central"/>
</dbReference>
<organism evidence="5 6">
    <name type="scientific">Zostera marina</name>
    <name type="common">Eelgrass</name>
    <dbReference type="NCBI Taxonomy" id="29655"/>
    <lineage>
        <taxon>Eukaryota</taxon>
        <taxon>Viridiplantae</taxon>
        <taxon>Streptophyta</taxon>
        <taxon>Embryophyta</taxon>
        <taxon>Tracheophyta</taxon>
        <taxon>Spermatophyta</taxon>
        <taxon>Magnoliopsida</taxon>
        <taxon>Liliopsida</taxon>
        <taxon>Zosteraceae</taxon>
        <taxon>Zostera</taxon>
    </lineage>
</organism>
<dbReference type="InterPro" id="IPR028941">
    <property type="entry name" value="WHIM2_dom"/>
</dbReference>
<dbReference type="Proteomes" id="UP000036987">
    <property type="component" value="Unassembled WGS sequence"/>
</dbReference>
<dbReference type="Pfam" id="PF15613">
    <property type="entry name" value="WSD"/>
    <property type="match status" value="1"/>
</dbReference>
<evidence type="ECO:0000256" key="3">
    <source>
        <dbReference type="SAM" id="MobiDB-lite"/>
    </source>
</evidence>
<proteinExistence type="predicted"/>
<dbReference type="InterPro" id="IPR018501">
    <property type="entry name" value="DDT_dom"/>
</dbReference>
<dbReference type="SMART" id="SM00571">
    <property type="entry name" value="DDT"/>
    <property type="match status" value="1"/>
</dbReference>
<evidence type="ECO:0000313" key="5">
    <source>
        <dbReference type="EMBL" id="KMZ62544.1"/>
    </source>
</evidence>
<evidence type="ECO:0000256" key="2">
    <source>
        <dbReference type="ARBA" id="ARBA00023242"/>
    </source>
</evidence>
<protein>
    <submittedName>
        <fullName evidence="5">Homeodomain-like transcriptional regulator</fullName>
    </submittedName>
</protein>
<keyword evidence="5" id="KW-0238">DNA-binding</keyword>
<feature type="compositionally biased region" description="Polar residues" evidence="3">
    <location>
        <begin position="8"/>
        <end position="23"/>
    </location>
</feature>
<dbReference type="PANTHER" id="PTHR36968">
    <property type="entry name" value="HOMEOBOX-DDT DOMAIN PROTEIN RLT2"/>
    <property type="match status" value="1"/>
</dbReference>
<name>A0A0K9P0N3_ZOSMR</name>
<keyword evidence="5" id="KW-0371">Homeobox</keyword>
<dbReference type="InterPro" id="IPR028942">
    <property type="entry name" value="WHIM1_dom"/>
</dbReference>
<feature type="compositionally biased region" description="Basic residues" evidence="3">
    <location>
        <begin position="186"/>
        <end position="206"/>
    </location>
</feature>
<feature type="region of interest" description="Disordered" evidence="3">
    <location>
        <begin position="519"/>
        <end position="547"/>
    </location>
</feature>
<evidence type="ECO:0000259" key="4">
    <source>
        <dbReference type="PROSITE" id="PS50827"/>
    </source>
</evidence>
<dbReference type="PROSITE" id="PS50827">
    <property type="entry name" value="DDT"/>
    <property type="match status" value="1"/>
</dbReference>
<dbReference type="Pfam" id="PF02791">
    <property type="entry name" value="DDT"/>
    <property type="match status" value="1"/>
</dbReference>
<accession>A0A0K9P0N3</accession>
<keyword evidence="6" id="KW-1185">Reference proteome</keyword>
<evidence type="ECO:0000313" key="6">
    <source>
        <dbReference type="Proteomes" id="UP000036987"/>
    </source>
</evidence>
<feature type="compositionally biased region" description="Polar residues" evidence="3">
    <location>
        <begin position="519"/>
        <end position="529"/>
    </location>
</feature>
<dbReference type="OMA" id="LFQCKFP"/>
<gene>
    <name evidence="5" type="ORF">ZOSMA_458G00060</name>
</gene>
<dbReference type="GO" id="GO:0006357">
    <property type="term" value="P:regulation of transcription by RNA polymerase II"/>
    <property type="evidence" value="ECO:0000318"/>
    <property type="project" value="GO_Central"/>
</dbReference>
<reference evidence="6" key="1">
    <citation type="journal article" date="2016" name="Nature">
        <title>The genome of the seagrass Zostera marina reveals angiosperm adaptation to the sea.</title>
        <authorList>
            <person name="Olsen J.L."/>
            <person name="Rouze P."/>
            <person name="Verhelst B."/>
            <person name="Lin Y.-C."/>
            <person name="Bayer T."/>
            <person name="Collen J."/>
            <person name="Dattolo E."/>
            <person name="De Paoli E."/>
            <person name="Dittami S."/>
            <person name="Maumus F."/>
            <person name="Michel G."/>
            <person name="Kersting A."/>
            <person name="Lauritano C."/>
            <person name="Lohaus R."/>
            <person name="Toepel M."/>
            <person name="Tonon T."/>
            <person name="Vanneste K."/>
            <person name="Amirebrahimi M."/>
            <person name="Brakel J."/>
            <person name="Bostroem C."/>
            <person name="Chovatia M."/>
            <person name="Grimwood J."/>
            <person name="Jenkins J.W."/>
            <person name="Jueterbock A."/>
            <person name="Mraz A."/>
            <person name="Stam W.T."/>
            <person name="Tice H."/>
            <person name="Bornberg-Bauer E."/>
            <person name="Green P.J."/>
            <person name="Pearson G.A."/>
            <person name="Procaccini G."/>
            <person name="Duarte C.M."/>
            <person name="Schmutz J."/>
            <person name="Reusch T.B.H."/>
            <person name="Van de Peer Y."/>
        </authorList>
    </citation>
    <scope>NUCLEOTIDE SEQUENCE [LARGE SCALE GENOMIC DNA]</scope>
    <source>
        <strain evidence="6">cv. Finnish</strain>
    </source>
</reference>
<sequence>MSKGGRSGKTTFENISSRGNYNPSKHVLELKSQSSNLDIRRRVSSAGGKSGVRVQEKLLNGKSLIRPQVILSHEYILDKVFRKDGPSLGIAFDHIPENAFGRITGHMDIRRLQANQGNWIVSKKKSKLQESSSIPTRYGIGKGLTTVRHAKNLDSRNFPLVTNSIYSNAEKSSPLQLNKSRCQDLKRKKQSSKFKKKQKSPKKRKVVFANSNHQDDSYSTACKFAINGLKDTQWLDSSELLDDEELEMNELQADQNIPRCPSHATSNKRNACLLCKDMLSKFPPKSVKIKHPFCTKPWTTSLVILKKLFKVFQFVYTHATKIEICPFTLDEFAQAFHKKDSLLLGKIHVALLTFLLSNVEREVSGLLSRASKDCRYLEFLHSVKQHEFDVRFWIRSLNSMTWIEILRQVLIAAGFGPKHCHSRSVAINKEMSLMVKYGLCPCTLKGELFTILSERGSKGSKISELSEASQIVSLGLSNKSDEVEDLIFSTLSSDITLFEKIGSSSFRLRSNVTNNDSSLYNSDSESDYSGSIDDDRGSFSSRSPAFEDESLNTSHSALYLQSADCTVRFKSHHKSKHRNLTKFTEIDESFSGEVWIQGLMEGGYSDLSIEEKLDALVSLVDLTSSGFNFGIQDPILDVSSCPNSIVRYHGSGAKIKKLIASNTALPKATFHVTDGIDEINSRMQIPVSSESCAHPLESVHLGHDRRYNSYWLFLGPCNNNDPGHHRVYVESSEDGRWQIIDSKKDLSCLMSVLDPRGKREARLLLSLEKLEVFLFKDIGNHIGIGSAINLSRVSDSSDADALSEKGSSPVSNVDNNSLFEEHTDGGNCMTSTISTTVEHGTKCEERKLKWEELQEFDKWIWNSFYHNLNAVSHCKRSYHDSLIHCDSCHDLYWRDEKHCKKCHTTFELDFDLEERYAIHVATCRDDETSALFSNCRVLSSQLQVLKAAIHAIEITIPKEALAETWTESSHNLWEKRLRRTSALPEFLQVVANFVGAIKEEWLYERASLICSSTIPDDVILLFHSMPQTTSAVALWMSMLDSHIAPHLRI</sequence>
<feature type="domain" description="DDT" evidence="4">
    <location>
        <begin position="302"/>
        <end position="361"/>
    </location>
</feature>
<dbReference type="GO" id="GO:0000978">
    <property type="term" value="F:RNA polymerase II cis-regulatory region sequence-specific DNA binding"/>
    <property type="evidence" value="ECO:0000318"/>
    <property type="project" value="GO_Central"/>
</dbReference>
<dbReference type="Pfam" id="PF15612">
    <property type="entry name" value="WHIM1"/>
    <property type="match status" value="1"/>
</dbReference>
<dbReference type="PANTHER" id="PTHR36968:SF8">
    <property type="entry name" value="HOMEOBOX-DDT DOMAIN PROTEIN RLT3 ISOFORM X1"/>
    <property type="match status" value="1"/>
</dbReference>
<comment type="subcellular location">
    <subcellularLocation>
        <location evidence="1">Nucleus</location>
    </subcellularLocation>
</comment>
<dbReference type="InterPro" id="IPR044977">
    <property type="entry name" value="RLT1-3"/>
</dbReference>
<feature type="region of interest" description="Disordered" evidence="3">
    <location>
        <begin position="1"/>
        <end position="25"/>
    </location>
</feature>
<feature type="region of interest" description="Disordered" evidence="3">
    <location>
        <begin position="172"/>
        <end position="210"/>
    </location>
</feature>